<name>A0A917ANJ9_9BACI</name>
<reference evidence="9" key="2">
    <citation type="submission" date="2020-09" db="EMBL/GenBank/DDBJ databases">
        <authorList>
            <person name="Sun Q."/>
            <person name="Zhou Y."/>
        </authorList>
    </citation>
    <scope>NUCLEOTIDE SEQUENCE</scope>
    <source>
        <strain evidence="9">CGMCC 1.12698</strain>
    </source>
</reference>
<accession>A0A917ANJ9</accession>
<evidence type="ECO:0000256" key="5">
    <source>
        <dbReference type="ARBA" id="ARBA00022989"/>
    </source>
</evidence>
<dbReference type="EMBL" id="BMFK01000001">
    <property type="protein sequence ID" value="GGE62676.1"/>
    <property type="molecule type" value="Genomic_DNA"/>
</dbReference>
<feature type="domain" description="Glycine transporter" evidence="8">
    <location>
        <begin position="6"/>
        <end position="80"/>
    </location>
</feature>
<keyword evidence="10" id="KW-1185">Reference proteome</keyword>
<gene>
    <name evidence="9" type="ORF">GCM10007140_11200</name>
</gene>
<evidence type="ECO:0000256" key="2">
    <source>
        <dbReference type="ARBA" id="ARBA00008193"/>
    </source>
</evidence>
<dbReference type="RefSeq" id="WP_188387415.1">
    <property type="nucleotide sequence ID" value="NZ_BMFK01000001.1"/>
</dbReference>
<comment type="caution">
    <text evidence="9">The sequence shown here is derived from an EMBL/GenBank/DDBJ whole genome shotgun (WGS) entry which is preliminary data.</text>
</comment>
<feature type="transmembrane region" description="Helical" evidence="7">
    <location>
        <begin position="172"/>
        <end position="194"/>
    </location>
</feature>
<keyword evidence="6 7" id="KW-0472">Membrane</keyword>
<comment type="subcellular location">
    <subcellularLocation>
        <location evidence="1">Cell membrane</location>
        <topology evidence="1">Multi-pass membrane protein</topology>
    </subcellularLocation>
</comment>
<protein>
    <submittedName>
        <fullName evidence="9">Permease</fullName>
    </submittedName>
</protein>
<organism evidence="9 10">
    <name type="scientific">Priestia taiwanensis</name>
    <dbReference type="NCBI Taxonomy" id="1347902"/>
    <lineage>
        <taxon>Bacteria</taxon>
        <taxon>Bacillati</taxon>
        <taxon>Bacillota</taxon>
        <taxon>Bacilli</taxon>
        <taxon>Bacillales</taxon>
        <taxon>Bacillaceae</taxon>
        <taxon>Priestia</taxon>
    </lineage>
</organism>
<dbReference type="PANTHER" id="PTHR30506:SF3">
    <property type="entry name" value="UPF0126 INNER MEMBRANE PROTEIN YADS-RELATED"/>
    <property type="match status" value="1"/>
</dbReference>
<evidence type="ECO:0000256" key="1">
    <source>
        <dbReference type="ARBA" id="ARBA00004651"/>
    </source>
</evidence>
<reference evidence="9" key="1">
    <citation type="journal article" date="2014" name="Int. J. Syst. Evol. Microbiol.">
        <title>Complete genome sequence of Corynebacterium casei LMG S-19264T (=DSM 44701T), isolated from a smear-ripened cheese.</title>
        <authorList>
            <consortium name="US DOE Joint Genome Institute (JGI-PGF)"/>
            <person name="Walter F."/>
            <person name="Albersmeier A."/>
            <person name="Kalinowski J."/>
            <person name="Ruckert C."/>
        </authorList>
    </citation>
    <scope>NUCLEOTIDE SEQUENCE</scope>
    <source>
        <strain evidence="9">CGMCC 1.12698</strain>
    </source>
</reference>
<evidence type="ECO:0000256" key="7">
    <source>
        <dbReference type="SAM" id="Phobius"/>
    </source>
</evidence>
<dbReference type="Pfam" id="PF03458">
    <property type="entry name" value="Gly_transporter"/>
    <property type="match status" value="2"/>
</dbReference>
<keyword evidence="4 7" id="KW-0812">Transmembrane</keyword>
<comment type="similarity">
    <text evidence="2">Belongs to the UPF0126 family.</text>
</comment>
<evidence type="ECO:0000313" key="9">
    <source>
        <dbReference type="EMBL" id="GGE62676.1"/>
    </source>
</evidence>
<keyword evidence="5 7" id="KW-1133">Transmembrane helix</keyword>
<evidence type="ECO:0000256" key="3">
    <source>
        <dbReference type="ARBA" id="ARBA00022475"/>
    </source>
</evidence>
<keyword evidence="3" id="KW-1003">Cell membrane</keyword>
<evidence type="ECO:0000259" key="8">
    <source>
        <dbReference type="Pfam" id="PF03458"/>
    </source>
</evidence>
<sequence>MTLITIFVFIGIIAASISGALIGIKKQLDLFGVICLAVLTSLGGGIIRDLLIGRIPPIAFIEPSYFFTGLAAALFAWVFYHHTDQLRAVILISDAVGLGVFTAVGASAAIEIGMDKPFIVISMGLITGIGGGVLRDVCSKEIPFVFRKEIYAIAAIIGAASLYVTYDYVPQIISLYICLTVTFMIRIISVWYNLNFPVIKTKISPKHVKFRLHSKETTIIRKSNKI</sequence>
<dbReference type="GO" id="GO:0005886">
    <property type="term" value="C:plasma membrane"/>
    <property type="evidence" value="ECO:0007669"/>
    <property type="project" value="UniProtKB-SubCell"/>
</dbReference>
<dbReference type="InterPro" id="IPR005115">
    <property type="entry name" value="Gly_transporter"/>
</dbReference>
<feature type="transmembrane region" description="Helical" evidence="7">
    <location>
        <begin position="118"/>
        <end position="138"/>
    </location>
</feature>
<feature type="domain" description="Glycine transporter" evidence="8">
    <location>
        <begin position="92"/>
        <end position="165"/>
    </location>
</feature>
<dbReference type="Proteomes" id="UP000605259">
    <property type="component" value="Unassembled WGS sequence"/>
</dbReference>
<feature type="transmembrane region" description="Helical" evidence="7">
    <location>
        <begin position="31"/>
        <end position="52"/>
    </location>
</feature>
<evidence type="ECO:0000256" key="6">
    <source>
        <dbReference type="ARBA" id="ARBA00023136"/>
    </source>
</evidence>
<dbReference type="PANTHER" id="PTHR30506">
    <property type="entry name" value="INNER MEMBRANE PROTEIN"/>
    <property type="match status" value="1"/>
</dbReference>
<proteinExistence type="inferred from homology"/>
<feature type="transmembrane region" description="Helical" evidence="7">
    <location>
        <begin position="6"/>
        <end position="24"/>
    </location>
</feature>
<feature type="transmembrane region" description="Helical" evidence="7">
    <location>
        <begin position="150"/>
        <end position="166"/>
    </location>
</feature>
<evidence type="ECO:0000256" key="4">
    <source>
        <dbReference type="ARBA" id="ARBA00022692"/>
    </source>
</evidence>
<dbReference type="AlphaFoldDB" id="A0A917ANJ9"/>
<evidence type="ECO:0000313" key="10">
    <source>
        <dbReference type="Proteomes" id="UP000605259"/>
    </source>
</evidence>
<feature type="transmembrane region" description="Helical" evidence="7">
    <location>
        <begin position="64"/>
        <end position="81"/>
    </location>
</feature>
<feature type="transmembrane region" description="Helical" evidence="7">
    <location>
        <begin position="88"/>
        <end position="112"/>
    </location>
</feature>